<feature type="binding site" evidence="4">
    <location>
        <position position="98"/>
    </location>
    <ligand>
        <name>substrate</name>
    </ligand>
</feature>
<dbReference type="GO" id="GO:0046872">
    <property type="term" value="F:metal ion binding"/>
    <property type="evidence" value="ECO:0007669"/>
    <property type="project" value="UniProtKB-KW"/>
</dbReference>
<dbReference type="InterPro" id="IPR033469">
    <property type="entry name" value="CYTH-like_dom_sf"/>
</dbReference>
<feature type="binding site" evidence="4">
    <location>
        <position position="218"/>
    </location>
    <ligand>
        <name>Zn(2+)</name>
        <dbReference type="ChEBI" id="CHEBI:29105"/>
    </ligand>
</feature>
<dbReference type="SUPFAM" id="SSF51338">
    <property type="entry name" value="Composite domain of metallo-dependent hydrolases"/>
    <property type="match status" value="1"/>
</dbReference>
<dbReference type="Gene3D" id="2.30.40.10">
    <property type="entry name" value="Urease, subunit C, domain 1"/>
    <property type="match status" value="1"/>
</dbReference>
<evidence type="ECO:0000256" key="1">
    <source>
        <dbReference type="ARBA" id="ARBA00022723"/>
    </source>
</evidence>
<dbReference type="EC" id="3.5.4.28" evidence="4"/>
<comment type="function">
    <text evidence="4">Catalyzes the deamination of 5-methylthioadenosine and S-adenosyl-L-homocysteine into 5-methylthioinosine and S-inosyl-L-homocysteine, respectively. Is also able to deaminate adenosine.</text>
</comment>
<dbReference type="HAMAP" id="MF_01281">
    <property type="entry name" value="MTA_SAH_deamin"/>
    <property type="match status" value="1"/>
</dbReference>
<comment type="similarity">
    <text evidence="4">Belongs to the metallo-dependent hydrolases superfamily. MTA/SAH deaminase family.</text>
</comment>
<evidence type="ECO:0000259" key="5">
    <source>
        <dbReference type="PROSITE" id="PS51707"/>
    </source>
</evidence>
<reference evidence="6" key="1">
    <citation type="journal article" date="2020" name="mSystems">
        <title>Genome- and Community-Level Interaction Insights into Carbon Utilization and Element Cycling Functions of Hydrothermarchaeota in Hydrothermal Sediment.</title>
        <authorList>
            <person name="Zhou Z."/>
            <person name="Liu Y."/>
            <person name="Xu W."/>
            <person name="Pan J."/>
            <person name="Luo Z.H."/>
            <person name="Li M."/>
        </authorList>
    </citation>
    <scope>NUCLEOTIDE SEQUENCE [LARGE SCALE GENOMIC DNA]</scope>
    <source>
        <strain evidence="6">HyVt-76</strain>
    </source>
</reference>
<feature type="binding site" evidence="4">
    <location>
        <position position="221"/>
    </location>
    <ligand>
        <name>substrate</name>
    </ligand>
</feature>
<evidence type="ECO:0000313" key="6">
    <source>
        <dbReference type="EMBL" id="HHE54922.1"/>
    </source>
</evidence>
<dbReference type="Pfam" id="PF01979">
    <property type="entry name" value="Amidohydro_1"/>
    <property type="match status" value="1"/>
</dbReference>
<keyword evidence="1 4" id="KW-0479">Metal-binding</keyword>
<dbReference type="Gene3D" id="2.40.320.10">
    <property type="entry name" value="Hypothetical Protein Pfu-838710-001"/>
    <property type="match status" value="1"/>
</dbReference>
<feature type="binding site" evidence="4">
    <location>
        <position position="69"/>
    </location>
    <ligand>
        <name>Zn(2+)</name>
        <dbReference type="ChEBI" id="CHEBI:29105"/>
    </ligand>
</feature>
<protein>
    <recommendedName>
        <fullName evidence="4">5-methylthioadenosine/S-adenosylhomocysteine deaminase</fullName>
        <shortName evidence="4">MTA/SAH deaminase</shortName>
        <ecNumber evidence="4">3.5.4.28</ecNumber>
        <ecNumber evidence="4">3.5.4.31</ecNumber>
    </recommendedName>
</protein>
<comment type="caution">
    <text evidence="4">Lacks conserved residue(s) required for the propagation of feature annotation.</text>
</comment>
<dbReference type="InterPro" id="IPR011059">
    <property type="entry name" value="Metal-dep_hydrolase_composite"/>
</dbReference>
<dbReference type="SUPFAM" id="SSF55154">
    <property type="entry name" value="CYTH-like phosphatases"/>
    <property type="match status" value="1"/>
</dbReference>
<dbReference type="SUPFAM" id="SSF51556">
    <property type="entry name" value="Metallo-dependent hydrolases"/>
    <property type="match status" value="1"/>
</dbReference>
<feature type="binding site" evidence="4">
    <location>
        <position position="306"/>
    </location>
    <ligand>
        <name>Zn(2+)</name>
        <dbReference type="ChEBI" id="CHEBI:29105"/>
    </ligand>
</feature>
<comment type="catalytic activity">
    <reaction evidence="4">
        <text>S-methyl-5'-thioadenosine + H2O + H(+) = S-methyl-5'-thioinosine + NH4(+)</text>
        <dbReference type="Rhea" id="RHEA:25025"/>
        <dbReference type="ChEBI" id="CHEBI:15377"/>
        <dbReference type="ChEBI" id="CHEBI:15378"/>
        <dbReference type="ChEBI" id="CHEBI:17509"/>
        <dbReference type="ChEBI" id="CHEBI:28938"/>
        <dbReference type="ChEBI" id="CHEBI:48595"/>
        <dbReference type="EC" id="3.5.4.31"/>
    </reaction>
</comment>
<dbReference type="GO" id="GO:0090614">
    <property type="term" value="F:5'-methylthioadenosine deaminase activity"/>
    <property type="evidence" value="ECO:0007669"/>
    <property type="project" value="UniProtKB-UniRule"/>
</dbReference>
<keyword evidence="3 4" id="KW-0862">Zinc</keyword>
<evidence type="ECO:0000256" key="4">
    <source>
        <dbReference type="HAMAP-Rule" id="MF_01281"/>
    </source>
</evidence>
<accession>A0A7V5H3C4</accession>
<feature type="binding site" evidence="4">
    <location>
        <position position="306"/>
    </location>
    <ligand>
        <name>substrate</name>
    </ligand>
</feature>
<dbReference type="AlphaFoldDB" id="A0A7V5H3C4"/>
<dbReference type="CDD" id="cd01298">
    <property type="entry name" value="ATZ_TRZ_like"/>
    <property type="match status" value="1"/>
</dbReference>
<evidence type="ECO:0000256" key="3">
    <source>
        <dbReference type="ARBA" id="ARBA00022833"/>
    </source>
</evidence>
<dbReference type="InterPro" id="IPR023512">
    <property type="entry name" value="Deaminase_MtaD/DadD"/>
</dbReference>
<feature type="binding site" evidence="4">
    <location>
        <position position="71"/>
    </location>
    <ligand>
        <name>Zn(2+)</name>
        <dbReference type="ChEBI" id="CHEBI:29105"/>
    </ligand>
</feature>
<dbReference type="PANTHER" id="PTHR43794">
    <property type="entry name" value="AMINOHYDROLASE SSNA-RELATED"/>
    <property type="match status" value="1"/>
</dbReference>
<feature type="domain" description="CYTH" evidence="5">
    <location>
        <begin position="466"/>
        <end position="657"/>
    </location>
</feature>
<dbReference type="FunFam" id="3.20.20.140:FF:000014">
    <property type="entry name" value="5-methylthioadenosine/S-adenosylhomocysteine deaminase"/>
    <property type="match status" value="1"/>
</dbReference>
<dbReference type="EMBL" id="DRTD01000296">
    <property type="protein sequence ID" value="HHE54922.1"/>
    <property type="molecule type" value="Genomic_DNA"/>
</dbReference>
<dbReference type="InterPro" id="IPR032466">
    <property type="entry name" value="Metal_Hydrolase"/>
</dbReference>
<dbReference type="EC" id="3.5.4.31" evidence="4"/>
<organism evidence="6">
    <name type="scientific">Caldithrix abyssi</name>
    <dbReference type="NCBI Taxonomy" id="187145"/>
    <lineage>
        <taxon>Bacteria</taxon>
        <taxon>Pseudomonadati</taxon>
        <taxon>Calditrichota</taxon>
        <taxon>Calditrichia</taxon>
        <taxon>Calditrichales</taxon>
        <taxon>Calditrichaceae</taxon>
        <taxon>Caldithrix</taxon>
    </lineage>
</organism>
<sequence>MQKVDFIFKNARVLTMNAQKEQFEPGAVVVTGDQIIDVGAQEKILKKYSATEVIDCQNRVLMPGLINGHTHVPMTLLRGVADDLRLDVWLLGHMMPVEREFVSPEFVKLGTLLAAAELIRSGVTTFADMYYYEDQVAEAASEAGLRAICGETIIKFPSPDAQSYDESLEYTRDFIKKWRNHPLITPSIAPHAPYTCTAEILQEATELALEYDIPLQIHLAETKQEVDGMRSEHGMPVIPYVRKIGMLEAKVIGAHLVHIDEGEMHTLKNLNVGVVHNPSSNLKLASGFARVAQMANMGIQVGIGTDGPASNNDLDMFEEMRLASFIAKGITGDPTALPASQVLSMATSIGAKAIHMGQQIGSLEPGKKADLILIDTNAIHNSPRYKREDSMAFAQIVYSSKTFDVTDVMVNGKFLMRNRKLLTLDENTLLKEAQNFAHKIDRFLLEREKSILSKLIAIERATEEESFEVQIKVPIRKFDAIFEKIKQPSIKIIYQRHYLQYDTYFYFEDKNQGRLRYREDEIINPEGQIEKARYRLTHLGPAYEREFAHTVLLSRSRYLAQATHSLRFYREYFKPVKEMVIEKERFRWKVLFKDTEFYINLDRLVIPKMGDFLEIKSRTWSRHDAEEKAVLITALLKTLGLEAAEPIGKDYSDLALD</sequence>
<dbReference type="InterPro" id="IPR023577">
    <property type="entry name" value="CYTH_domain"/>
</dbReference>
<dbReference type="InterPro" id="IPR006680">
    <property type="entry name" value="Amidohydro-rel"/>
</dbReference>
<comment type="cofactor">
    <cofactor evidence="4">
        <name>Zn(2+)</name>
        <dbReference type="ChEBI" id="CHEBI:29105"/>
    </cofactor>
    <text evidence="4">Binds 1 zinc ion per subunit.</text>
</comment>
<evidence type="ECO:0000256" key="2">
    <source>
        <dbReference type="ARBA" id="ARBA00022801"/>
    </source>
</evidence>
<dbReference type="Gene3D" id="3.20.20.140">
    <property type="entry name" value="Metal-dependent hydrolases"/>
    <property type="match status" value="1"/>
</dbReference>
<proteinExistence type="inferred from homology"/>
<keyword evidence="2 4" id="KW-0378">Hydrolase</keyword>
<dbReference type="InterPro" id="IPR050287">
    <property type="entry name" value="MTA/SAH_deaminase"/>
</dbReference>
<comment type="catalytic activity">
    <reaction evidence="4">
        <text>S-adenosyl-L-homocysteine + H2O + H(+) = S-inosyl-L-homocysteine + NH4(+)</text>
        <dbReference type="Rhea" id="RHEA:20716"/>
        <dbReference type="ChEBI" id="CHEBI:15377"/>
        <dbReference type="ChEBI" id="CHEBI:15378"/>
        <dbReference type="ChEBI" id="CHEBI:28938"/>
        <dbReference type="ChEBI" id="CHEBI:57856"/>
        <dbReference type="ChEBI" id="CHEBI:57985"/>
        <dbReference type="EC" id="3.5.4.28"/>
    </reaction>
</comment>
<gene>
    <name evidence="4" type="primary">mtaD</name>
    <name evidence="6" type="ORF">ENL21_04010</name>
</gene>
<dbReference type="PROSITE" id="PS51707">
    <property type="entry name" value="CYTH"/>
    <property type="match status" value="1"/>
</dbReference>
<feature type="binding site" evidence="4">
    <location>
        <position position="191"/>
    </location>
    <ligand>
        <name>substrate</name>
    </ligand>
</feature>
<dbReference type="GO" id="GO:0050270">
    <property type="term" value="F:S-adenosylhomocysteine deaminase activity"/>
    <property type="evidence" value="ECO:0007669"/>
    <property type="project" value="UniProtKB-UniRule"/>
</dbReference>
<dbReference type="Proteomes" id="UP000886111">
    <property type="component" value="Unassembled WGS sequence"/>
</dbReference>
<comment type="caution">
    <text evidence="6">The sequence shown here is derived from an EMBL/GenBank/DDBJ whole genome shotgun (WGS) entry which is preliminary data.</text>
</comment>
<name>A0A7V5H3C4_CALAY</name>
<dbReference type="PANTHER" id="PTHR43794:SF11">
    <property type="entry name" value="AMIDOHYDROLASE-RELATED DOMAIN-CONTAINING PROTEIN"/>
    <property type="match status" value="1"/>
</dbReference>